<keyword evidence="3" id="KW-1185">Reference proteome</keyword>
<protein>
    <submittedName>
        <fullName evidence="2">Ring-1,2-phenylacetyl-CoA epoxidase subunit PaaC</fullName>
    </submittedName>
</protein>
<dbReference type="PANTHER" id="PTHR30458:SF0">
    <property type="entry name" value="1,2-PHENYLACETYL-COA EPOXIDASE, SUBUNIT C"/>
    <property type="match status" value="1"/>
</dbReference>
<dbReference type="NCBIfam" id="TIGR02158">
    <property type="entry name" value="PA_CoA_Oxy3"/>
    <property type="match status" value="1"/>
</dbReference>
<dbReference type="GO" id="GO:0010124">
    <property type="term" value="P:phenylacetate catabolic process"/>
    <property type="evidence" value="ECO:0007669"/>
    <property type="project" value="InterPro"/>
</dbReference>
<dbReference type="Pfam" id="PF05138">
    <property type="entry name" value="PaaA_PaaC"/>
    <property type="match status" value="1"/>
</dbReference>
<dbReference type="InterPro" id="IPR011882">
    <property type="entry name" value="PaaC"/>
</dbReference>
<dbReference type="InterPro" id="IPR052703">
    <property type="entry name" value="Aromatic_CoA_ox/epox"/>
</dbReference>
<dbReference type="AlphaFoldDB" id="A0A1G4QIR8"/>
<evidence type="ECO:0000313" key="3">
    <source>
        <dbReference type="Proteomes" id="UP000199150"/>
    </source>
</evidence>
<dbReference type="EMBL" id="FMTS01000001">
    <property type="protein sequence ID" value="SCW44506.1"/>
    <property type="molecule type" value="Genomic_DNA"/>
</dbReference>
<dbReference type="SUPFAM" id="SSF47240">
    <property type="entry name" value="Ferritin-like"/>
    <property type="match status" value="1"/>
</dbReference>
<organism evidence="2 3">
    <name type="scientific">Asticcacaulis taihuensis</name>
    <dbReference type="NCBI Taxonomy" id="260084"/>
    <lineage>
        <taxon>Bacteria</taxon>
        <taxon>Pseudomonadati</taxon>
        <taxon>Pseudomonadota</taxon>
        <taxon>Alphaproteobacteria</taxon>
        <taxon>Caulobacterales</taxon>
        <taxon>Caulobacteraceae</taxon>
        <taxon>Asticcacaulis</taxon>
    </lineage>
</organism>
<reference evidence="3" key="1">
    <citation type="submission" date="2016-10" db="EMBL/GenBank/DDBJ databases">
        <authorList>
            <person name="Varghese N."/>
            <person name="Submissions S."/>
        </authorList>
    </citation>
    <scope>NUCLEOTIDE SEQUENCE [LARGE SCALE GENOMIC DNA]</scope>
    <source>
        <strain evidence="3">CGMCC 1.3431</strain>
    </source>
</reference>
<dbReference type="GO" id="GO:0005829">
    <property type="term" value="C:cytosol"/>
    <property type="evidence" value="ECO:0007669"/>
    <property type="project" value="TreeGrafter"/>
</dbReference>
<accession>A0A1G4QIR8</accession>
<sequence>MLHPATVQHFLSLASKRISPTLDEKGYREQNAMKTSTKTKPAPQTDNAVFEYALRLGDDALILGQRLSAWCGHAPSLEVDLGLSSLALDLVGQATFWLELAARHDPQGRDADTLAFRRDTHDFHNCLLVEQPNGDFAQTLARQFLFSNYQLLFLEALKGSSDKAMADIAAKCAGDVAYHVDFARDWMIRLGDASCVSHQRLVKSMDFMSHFVDELFIMDEVDNALLADGISICKAALRDEFDHRIASVLSEAGLTPPKVRRSVILGRKGHDSEHVALLLHDMQIPPHEADPRW</sequence>
<proteinExistence type="predicted"/>
<dbReference type="InterPro" id="IPR009078">
    <property type="entry name" value="Ferritin-like_SF"/>
</dbReference>
<evidence type="ECO:0000256" key="1">
    <source>
        <dbReference type="SAM" id="MobiDB-lite"/>
    </source>
</evidence>
<dbReference type="InterPro" id="IPR012347">
    <property type="entry name" value="Ferritin-like"/>
</dbReference>
<gene>
    <name evidence="2" type="ORF">SAMN02927928_1281</name>
</gene>
<feature type="compositionally biased region" description="Polar residues" evidence="1">
    <location>
        <begin position="32"/>
        <end position="43"/>
    </location>
</feature>
<feature type="region of interest" description="Disordered" evidence="1">
    <location>
        <begin position="24"/>
        <end position="43"/>
    </location>
</feature>
<dbReference type="Proteomes" id="UP000199150">
    <property type="component" value="Unassembled WGS sequence"/>
</dbReference>
<dbReference type="InterPro" id="IPR007814">
    <property type="entry name" value="PaaA_PaaC"/>
</dbReference>
<dbReference type="PANTHER" id="PTHR30458">
    <property type="entry name" value="PHENYLACETIC ACID DEGRADATION PROTEIN PAA"/>
    <property type="match status" value="1"/>
</dbReference>
<dbReference type="Gene3D" id="1.20.1260.10">
    <property type="match status" value="1"/>
</dbReference>
<evidence type="ECO:0000313" key="2">
    <source>
        <dbReference type="EMBL" id="SCW44506.1"/>
    </source>
</evidence>
<dbReference type="STRING" id="260084.SAMN02927928_1281"/>
<name>A0A1G4QIR8_9CAUL</name>